<comment type="caution">
    <text evidence="4">The sequence shown here is derived from an EMBL/GenBank/DDBJ whole genome shotgun (WGS) entry which is preliminary data.</text>
</comment>
<feature type="compositionally biased region" description="Basic and acidic residues" evidence="2">
    <location>
        <begin position="208"/>
        <end position="220"/>
    </location>
</feature>
<feature type="domain" description="G-patch" evidence="3">
    <location>
        <begin position="1"/>
        <end position="46"/>
    </location>
</feature>
<dbReference type="AlphaFoldDB" id="A0A8H4IK10"/>
<dbReference type="PANTHER" id="PTHR23149">
    <property type="entry name" value="G PATCH DOMAIN CONTAINING PROTEIN"/>
    <property type="match status" value="1"/>
</dbReference>
<evidence type="ECO:0000256" key="1">
    <source>
        <dbReference type="ARBA" id="ARBA00043878"/>
    </source>
</evidence>
<evidence type="ECO:0000256" key="2">
    <source>
        <dbReference type="SAM" id="MobiDB-lite"/>
    </source>
</evidence>
<sequence length="306" mass="32709">MDASALLAKQGWRGAGHGLGSTGHGIARPLLISNKQDALGLGKKKIQVADQWWMRAYDNGLKELGTGKQTALSSIRQNGMNKGGLYGFFVRGEGMAGTISDSSVGTDPASNSISSPSDNSTLATTPEVDSASESKQPEKKRKREGEKENRRKKRKEDSVTQSKGKGKATRKKDSQSEQALSDGAKPAATEDPKLLRRAAKKALRQKRAHLEAKAKTKSASENDETTDDGKSKSSTDGTTKAKKGKKRRTDAGKGAEPQAAAEATSEASTKDISKKLKKYAAKAAEKGMTVEAYLAKKESEKEKAKK</sequence>
<protein>
    <submittedName>
        <fullName evidence="4">DNA-directed RNA polymerase II subunit rpb1 protein</fullName>
    </submittedName>
</protein>
<evidence type="ECO:0000313" key="4">
    <source>
        <dbReference type="EMBL" id="KAF4302204.1"/>
    </source>
</evidence>
<dbReference type="OrthoDB" id="3366546at2759"/>
<dbReference type="EMBL" id="WWBZ02000073">
    <property type="protein sequence ID" value="KAF4302204.1"/>
    <property type="molecule type" value="Genomic_DNA"/>
</dbReference>
<proteinExistence type="predicted"/>
<evidence type="ECO:0000313" key="5">
    <source>
        <dbReference type="Proteomes" id="UP000572817"/>
    </source>
</evidence>
<dbReference type="Pfam" id="PF01585">
    <property type="entry name" value="G-patch"/>
    <property type="match status" value="1"/>
</dbReference>
<keyword evidence="5" id="KW-1185">Reference proteome</keyword>
<organism evidence="4 5">
    <name type="scientific">Botryosphaeria dothidea</name>
    <dbReference type="NCBI Taxonomy" id="55169"/>
    <lineage>
        <taxon>Eukaryota</taxon>
        <taxon>Fungi</taxon>
        <taxon>Dikarya</taxon>
        <taxon>Ascomycota</taxon>
        <taxon>Pezizomycotina</taxon>
        <taxon>Dothideomycetes</taxon>
        <taxon>Dothideomycetes incertae sedis</taxon>
        <taxon>Botryosphaeriales</taxon>
        <taxon>Botryosphaeriaceae</taxon>
        <taxon>Botryosphaeria</taxon>
    </lineage>
</organism>
<reference evidence="4" key="1">
    <citation type="submission" date="2020-04" db="EMBL/GenBank/DDBJ databases">
        <title>Genome Assembly and Annotation of Botryosphaeria dothidea sdau 11-99, a Latent Pathogen of Apple Fruit Ring Rot in China.</title>
        <authorList>
            <person name="Yu C."/>
            <person name="Diao Y."/>
            <person name="Lu Q."/>
            <person name="Zhao J."/>
            <person name="Cui S."/>
            <person name="Peng C."/>
            <person name="He B."/>
            <person name="Liu H."/>
        </authorList>
    </citation>
    <scope>NUCLEOTIDE SEQUENCE [LARGE SCALE GENOMIC DNA]</scope>
    <source>
        <strain evidence="4">Sdau11-99</strain>
    </source>
</reference>
<feature type="compositionally biased region" description="Basic residues" evidence="2">
    <location>
        <begin position="195"/>
        <end position="207"/>
    </location>
</feature>
<feature type="compositionally biased region" description="Low complexity" evidence="2">
    <location>
        <begin position="252"/>
        <end position="267"/>
    </location>
</feature>
<dbReference type="GO" id="GO:0000428">
    <property type="term" value="C:DNA-directed RNA polymerase complex"/>
    <property type="evidence" value="ECO:0007669"/>
    <property type="project" value="UniProtKB-KW"/>
</dbReference>
<dbReference type="GO" id="GO:0003676">
    <property type="term" value="F:nucleic acid binding"/>
    <property type="evidence" value="ECO:0007669"/>
    <property type="project" value="InterPro"/>
</dbReference>
<dbReference type="InterPro" id="IPR000467">
    <property type="entry name" value="G_patch_dom"/>
</dbReference>
<evidence type="ECO:0000259" key="3">
    <source>
        <dbReference type="PROSITE" id="PS50174"/>
    </source>
</evidence>
<name>A0A8H4IK10_9PEZI</name>
<feature type="region of interest" description="Disordered" evidence="2">
    <location>
        <begin position="99"/>
        <end position="289"/>
    </location>
</feature>
<dbReference type="Proteomes" id="UP000572817">
    <property type="component" value="Unassembled WGS sequence"/>
</dbReference>
<keyword evidence="4" id="KW-0804">Transcription</keyword>
<feature type="compositionally biased region" description="Low complexity" evidence="2">
    <location>
        <begin position="107"/>
        <end position="120"/>
    </location>
</feature>
<dbReference type="PROSITE" id="PS50174">
    <property type="entry name" value="G_PATCH"/>
    <property type="match status" value="1"/>
</dbReference>
<comment type="function">
    <text evidence="1">Involved in rRNA-processing at A0, A1 and A2 sites and negatively regulates telomerase.</text>
</comment>
<gene>
    <name evidence="4" type="ORF">GTA08_BOTSDO09822</name>
</gene>
<keyword evidence="4" id="KW-0240">DNA-directed RNA polymerase</keyword>
<dbReference type="InterPro" id="IPR050656">
    <property type="entry name" value="PINX1"/>
</dbReference>
<dbReference type="PANTHER" id="PTHR23149:SF33">
    <property type="entry name" value="PROTEIN TMA23"/>
    <property type="match status" value="1"/>
</dbReference>
<accession>A0A8H4IK10</accession>